<protein>
    <submittedName>
        <fullName evidence="3">Helix-turn-helix transcriptional regulator</fullName>
    </submittedName>
</protein>
<reference evidence="3" key="1">
    <citation type="submission" date="2020-10" db="EMBL/GenBank/DDBJ databases">
        <authorList>
            <person name="Gilroy R."/>
        </authorList>
    </citation>
    <scope>NUCLEOTIDE SEQUENCE</scope>
    <source>
        <strain evidence="3">CHK197-8231</strain>
    </source>
</reference>
<dbReference type="Proteomes" id="UP000824087">
    <property type="component" value="Unassembled WGS sequence"/>
</dbReference>
<evidence type="ECO:0000313" key="4">
    <source>
        <dbReference type="Proteomes" id="UP000824087"/>
    </source>
</evidence>
<dbReference type="CDD" id="cd00093">
    <property type="entry name" value="HTH_XRE"/>
    <property type="match status" value="1"/>
</dbReference>
<dbReference type="AlphaFoldDB" id="A0A9D1HXI1"/>
<comment type="caution">
    <text evidence="3">The sequence shown here is derived from an EMBL/GenBank/DDBJ whole genome shotgun (WGS) entry which is preliminary data.</text>
</comment>
<evidence type="ECO:0000313" key="3">
    <source>
        <dbReference type="EMBL" id="HIU23055.1"/>
    </source>
</evidence>
<dbReference type="PANTHER" id="PTHR46558">
    <property type="entry name" value="TRACRIPTIONAL REGULATORY PROTEIN-RELATED-RELATED"/>
    <property type="match status" value="1"/>
</dbReference>
<feature type="domain" description="HTH cro/C1-type" evidence="2">
    <location>
        <begin position="11"/>
        <end position="65"/>
    </location>
</feature>
<evidence type="ECO:0000256" key="1">
    <source>
        <dbReference type="ARBA" id="ARBA00023125"/>
    </source>
</evidence>
<gene>
    <name evidence="3" type="ORF">IAD49_05680</name>
</gene>
<dbReference type="SMART" id="SM00530">
    <property type="entry name" value="HTH_XRE"/>
    <property type="match status" value="1"/>
</dbReference>
<dbReference type="PANTHER" id="PTHR46558:SF4">
    <property type="entry name" value="DNA-BIDING PHAGE PROTEIN"/>
    <property type="match status" value="1"/>
</dbReference>
<dbReference type="EMBL" id="DVML01000033">
    <property type="protein sequence ID" value="HIU23055.1"/>
    <property type="molecule type" value="Genomic_DNA"/>
</dbReference>
<organism evidence="3 4">
    <name type="scientific">Candidatus Fimihabitans intestinipullorum</name>
    <dbReference type="NCBI Taxonomy" id="2840820"/>
    <lineage>
        <taxon>Bacteria</taxon>
        <taxon>Bacillati</taxon>
        <taxon>Mycoplasmatota</taxon>
        <taxon>Mycoplasmatota incertae sedis</taxon>
        <taxon>Candidatus Fimihabitans</taxon>
    </lineage>
</organism>
<evidence type="ECO:0000259" key="2">
    <source>
        <dbReference type="PROSITE" id="PS50943"/>
    </source>
</evidence>
<dbReference type="InterPro" id="IPR010982">
    <property type="entry name" value="Lambda_DNA-bd_dom_sf"/>
</dbReference>
<dbReference type="InterPro" id="IPR001387">
    <property type="entry name" value="Cro/C1-type_HTH"/>
</dbReference>
<sequence>MDLKRTLGRNIRYYRFQHSYTQERLAEMLDISTTYMSDIECGKSNVSLDLIEKIAYLFEIPFTSLFEENHITLPNKLNTYKFENTEKKISSH</sequence>
<dbReference type="Gene3D" id="1.10.260.40">
    <property type="entry name" value="lambda repressor-like DNA-binding domains"/>
    <property type="match status" value="1"/>
</dbReference>
<dbReference type="GO" id="GO:0003677">
    <property type="term" value="F:DNA binding"/>
    <property type="evidence" value="ECO:0007669"/>
    <property type="project" value="UniProtKB-KW"/>
</dbReference>
<reference evidence="3" key="2">
    <citation type="journal article" date="2021" name="PeerJ">
        <title>Extensive microbial diversity within the chicken gut microbiome revealed by metagenomics and culture.</title>
        <authorList>
            <person name="Gilroy R."/>
            <person name="Ravi A."/>
            <person name="Getino M."/>
            <person name="Pursley I."/>
            <person name="Horton D.L."/>
            <person name="Alikhan N.F."/>
            <person name="Baker D."/>
            <person name="Gharbi K."/>
            <person name="Hall N."/>
            <person name="Watson M."/>
            <person name="Adriaenssens E.M."/>
            <person name="Foster-Nyarko E."/>
            <person name="Jarju S."/>
            <person name="Secka A."/>
            <person name="Antonio M."/>
            <person name="Oren A."/>
            <person name="Chaudhuri R.R."/>
            <person name="La Ragione R."/>
            <person name="Hildebrand F."/>
            <person name="Pallen M.J."/>
        </authorList>
    </citation>
    <scope>NUCLEOTIDE SEQUENCE</scope>
    <source>
        <strain evidence="3">CHK197-8231</strain>
    </source>
</reference>
<name>A0A9D1HXI1_9BACT</name>
<dbReference type="PROSITE" id="PS50943">
    <property type="entry name" value="HTH_CROC1"/>
    <property type="match status" value="1"/>
</dbReference>
<dbReference type="SUPFAM" id="SSF47413">
    <property type="entry name" value="lambda repressor-like DNA-binding domains"/>
    <property type="match status" value="1"/>
</dbReference>
<accession>A0A9D1HXI1</accession>
<proteinExistence type="predicted"/>
<keyword evidence="1" id="KW-0238">DNA-binding</keyword>
<dbReference type="Pfam" id="PF01381">
    <property type="entry name" value="HTH_3"/>
    <property type="match status" value="1"/>
</dbReference>